<dbReference type="AlphaFoldDB" id="A0A849IAQ3"/>
<dbReference type="GO" id="GO:0042597">
    <property type="term" value="C:periplasmic space"/>
    <property type="evidence" value="ECO:0007669"/>
    <property type="project" value="InterPro"/>
</dbReference>
<dbReference type="Pfam" id="PF07813">
    <property type="entry name" value="LTXXQ"/>
    <property type="match status" value="1"/>
</dbReference>
<organism evidence="3 4">
    <name type="scientific">Enterovirga aerilata</name>
    <dbReference type="NCBI Taxonomy" id="2730920"/>
    <lineage>
        <taxon>Bacteria</taxon>
        <taxon>Pseudomonadati</taxon>
        <taxon>Pseudomonadota</taxon>
        <taxon>Alphaproteobacteria</taxon>
        <taxon>Hyphomicrobiales</taxon>
        <taxon>Methylobacteriaceae</taxon>
        <taxon>Enterovirga</taxon>
    </lineage>
</organism>
<comment type="caution">
    <text evidence="3">The sequence shown here is derived from an EMBL/GenBank/DDBJ whole genome shotgun (WGS) entry which is preliminary data.</text>
</comment>
<feature type="region of interest" description="Disordered" evidence="1">
    <location>
        <begin position="158"/>
        <end position="182"/>
    </location>
</feature>
<dbReference type="RefSeq" id="WP_171216539.1">
    <property type="nucleotide sequence ID" value="NZ_JABEPP010000001.1"/>
</dbReference>
<name>A0A849IAQ3_9HYPH</name>
<dbReference type="InterPro" id="IPR012899">
    <property type="entry name" value="LTXXQ"/>
</dbReference>
<protein>
    <submittedName>
        <fullName evidence="3">Spy/CpxP family protein refolding chaperone</fullName>
    </submittedName>
</protein>
<dbReference type="EMBL" id="JABEPP010000001">
    <property type="protein sequence ID" value="NNM71033.1"/>
    <property type="molecule type" value="Genomic_DNA"/>
</dbReference>
<feature type="compositionally biased region" description="Low complexity" evidence="1">
    <location>
        <begin position="25"/>
        <end position="35"/>
    </location>
</feature>
<reference evidence="3 4" key="1">
    <citation type="submission" date="2020-04" db="EMBL/GenBank/DDBJ databases">
        <title>Enterovirga sp. isolate from soil.</title>
        <authorList>
            <person name="Chea S."/>
            <person name="Kim D.-U."/>
        </authorList>
    </citation>
    <scope>NUCLEOTIDE SEQUENCE [LARGE SCALE GENOMIC DNA]</scope>
    <source>
        <strain evidence="3 4">DB1703</strain>
    </source>
</reference>
<dbReference type="Proteomes" id="UP000564885">
    <property type="component" value="Unassembled WGS sequence"/>
</dbReference>
<feature type="region of interest" description="Disordered" evidence="1">
    <location>
        <begin position="25"/>
        <end position="45"/>
    </location>
</feature>
<sequence length="182" mass="19719">MKRWLIGLSGVGALAAATAVYAQDRGFPGGPFDDGPGWRRGGPLSAEDRAAFTDARIAALRAGLKLTPAQENLWPPVEEAIRGLATQRQEARQARRERFASMRQDGAPRDVPDTLRFMADRQAASADALRKLADAAQPLYASLDEGQKRRLSVLSRSLVRGVAGHHRRHGPGPHGEGPMRRG</sequence>
<accession>A0A849IAQ3</accession>
<feature type="signal peptide" evidence="2">
    <location>
        <begin position="1"/>
        <end position="22"/>
    </location>
</feature>
<gene>
    <name evidence="3" type="ORF">HJG44_01305</name>
</gene>
<feature type="chain" id="PRO_5032624758" evidence="2">
    <location>
        <begin position="23"/>
        <end position="182"/>
    </location>
</feature>
<proteinExistence type="predicted"/>
<evidence type="ECO:0000256" key="1">
    <source>
        <dbReference type="SAM" id="MobiDB-lite"/>
    </source>
</evidence>
<evidence type="ECO:0000256" key="2">
    <source>
        <dbReference type="SAM" id="SignalP"/>
    </source>
</evidence>
<keyword evidence="4" id="KW-1185">Reference proteome</keyword>
<keyword evidence="2" id="KW-0732">Signal</keyword>
<evidence type="ECO:0000313" key="4">
    <source>
        <dbReference type="Proteomes" id="UP000564885"/>
    </source>
</evidence>
<evidence type="ECO:0000313" key="3">
    <source>
        <dbReference type="EMBL" id="NNM71033.1"/>
    </source>
</evidence>